<feature type="domain" description="Alpha/beta hydrolase fold-3" evidence="2">
    <location>
        <begin position="90"/>
        <end position="202"/>
    </location>
</feature>
<reference evidence="3" key="1">
    <citation type="submission" date="2021-01" db="EMBL/GenBank/DDBJ databases">
        <title>Rhizobium sp. strain KVB221 16S ribosomal RNA gene Genome sequencing and assembly.</title>
        <authorList>
            <person name="Kang M."/>
        </authorList>
    </citation>
    <scope>NUCLEOTIDE SEQUENCE</scope>
    <source>
        <strain evidence="3">KVB221</strain>
    </source>
</reference>
<evidence type="ECO:0000313" key="3">
    <source>
        <dbReference type="EMBL" id="MBL0373453.1"/>
    </source>
</evidence>
<comment type="caution">
    <text evidence="3">The sequence shown here is derived from an EMBL/GenBank/DDBJ whole genome shotgun (WGS) entry which is preliminary data.</text>
</comment>
<dbReference type="RefSeq" id="WP_201659950.1">
    <property type="nucleotide sequence ID" value="NZ_JAEQNC010000008.1"/>
</dbReference>
<dbReference type="Gene3D" id="3.40.50.1820">
    <property type="entry name" value="alpha/beta hydrolase"/>
    <property type="match status" value="1"/>
</dbReference>
<dbReference type="SUPFAM" id="SSF53474">
    <property type="entry name" value="alpha/beta-Hydrolases"/>
    <property type="match status" value="1"/>
</dbReference>
<sequence length="214" mass="22759">MSETDNLVRNYPHLDAATVGRLAMLTDGPPFDLASVPVAVARELASRYLTEMGNGWAPTETLREVHQFQAGLEAHVFQARQTLTDAAPLVIWFHGGGWVFGSASLHAPWAREIAKLANCLLVDVDYPLAPEASCGEMLEACVASVRWCAETISSRFGSTGRRKILIGGESSGAHLALLTGAALGPSEVDGIVAVNPITDLRANRGVVSALRNAK</sequence>
<keyword evidence="4" id="KW-1185">Reference proteome</keyword>
<dbReference type="PANTHER" id="PTHR48081">
    <property type="entry name" value="AB HYDROLASE SUPERFAMILY PROTEIN C4A8.06C"/>
    <property type="match status" value="1"/>
</dbReference>
<dbReference type="GO" id="GO:0016787">
    <property type="term" value="F:hydrolase activity"/>
    <property type="evidence" value="ECO:0007669"/>
    <property type="project" value="UniProtKB-KW"/>
</dbReference>
<dbReference type="InterPro" id="IPR013094">
    <property type="entry name" value="AB_hydrolase_3"/>
</dbReference>
<gene>
    <name evidence="3" type="ORF">JJB09_15570</name>
</gene>
<protein>
    <submittedName>
        <fullName evidence="3">Alpha/beta hydrolase fold domain-containing protein</fullName>
    </submittedName>
</protein>
<dbReference type="InterPro" id="IPR050300">
    <property type="entry name" value="GDXG_lipolytic_enzyme"/>
</dbReference>
<organism evidence="3 4">
    <name type="scientific">Rhizobium setariae</name>
    <dbReference type="NCBI Taxonomy" id="2801340"/>
    <lineage>
        <taxon>Bacteria</taxon>
        <taxon>Pseudomonadati</taxon>
        <taxon>Pseudomonadota</taxon>
        <taxon>Alphaproteobacteria</taxon>
        <taxon>Hyphomicrobiales</taxon>
        <taxon>Rhizobiaceae</taxon>
        <taxon>Rhizobium/Agrobacterium group</taxon>
        <taxon>Rhizobium</taxon>
    </lineage>
</organism>
<name>A0A936YN21_9HYPH</name>
<evidence type="ECO:0000259" key="2">
    <source>
        <dbReference type="Pfam" id="PF07859"/>
    </source>
</evidence>
<dbReference type="AlphaFoldDB" id="A0A936YN21"/>
<keyword evidence="1 3" id="KW-0378">Hydrolase</keyword>
<dbReference type="InterPro" id="IPR029058">
    <property type="entry name" value="AB_hydrolase_fold"/>
</dbReference>
<dbReference type="EMBL" id="JAEQNC010000008">
    <property type="protein sequence ID" value="MBL0373453.1"/>
    <property type="molecule type" value="Genomic_DNA"/>
</dbReference>
<evidence type="ECO:0000313" key="4">
    <source>
        <dbReference type="Proteomes" id="UP000633219"/>
    </source>
</evidence>
<evidence type="ECO:0000256" key="1">
    <source>
        <dbReference type="ARBA" id="ARBA00022801"/>
    </source>
</evidence>
<dbReference type="Proteomes" id="UP000633219">
    <property type="component" value="Unassembled WGS sequence"/>
</dbReference>
<proteinExistence type="predicted"/>
<accession>A0A936YN21</accession>
<dbReference type="Pfam" id="PF07859">
    <property type="entry name" value="Abhydrolase_3"/>
    <property type="match status" value="1"/>
</dbReference>